<protein>
    <recommendedName>
        <fullName evidence="3">Retrotransposon gag domain-containing protein</fullName>
    </recommendedName>
</protein>
<dbReference type="VEuPathDB" id="FungiDB:VP01_9911g1"/>
<sequence length="175" mass="19793">GLRNEANTGAIESGRCYREWKSAGNSGVRELKGSFRGSYGEICGGSCGPIPTYDRASHSFASLLIFTRLSPSFLNYTNFDSPTKRLNLPSGKTYLLIFLLSLFFRGILQEHLHILRDYAETWSQPYLMKFFNTEEVAFNEFLDDFKSSFFDHNCQHHAEVALQSLCQTGTVSAYT</sequence>
<keyword evidence="2" id="KW-1185">Reference proteome</keyword>
<evidence type="ECO:0000313" key="1">
    <source>
        <dbReference type="EMBL" id="KNZ43742.1"/>
    </source>
</evidence>
<comment type="caution">
    <text evidence="1">The sequence shown here is derived from an EMBL/GenBank/DDBJ whole genome shotgun (WGS) entry which is preliminary data.</text>
</comment>
<name>A0A0L6U5X1_9BASI</name>
<proteinExistence type="predicted"/>
<evidence type="ECO:0008006" key="3">
    <source>
        <dbReference type="Google" id="ProtNLM"/>
    </source>
</evidence>
<gene>
    <name evidence="1" type="ORF">VP01_9911g1</name>
</gene>
<reference evidence="1 2" key="1">
    <citation type="submission" date="2015-08" db="EMBL/GenBank/DDBJ databases">
        <title>Next Generation Sequencing and Analysis of the Genome of Puccinia sorghi L Schw, the Causal Agent of Maize Common Rust.</title>
        <authorList>
            <person name="Rochi L."/>
            <person name="Burguener G."/>
            <person name="Darino M."/>
            <person name="Turjanski A."/>
            <person name="Kreff E."/>
            <person name="Dieguez M.J."/>
            <person name="Sacco F."/>
        </authorList>
    </citation>
    <scope>NUCLEOTIDE SEQUENCE [LARGE SCALE GENOMIC DNA]</scope>
    <source>
        <strain evidence="1 2">RO10H11247</strain>
    </source>
</reference>
<feature type="non-terminal residue" evidence="1">
    <location>
        <position position="1"/>
    </location>
</feature>
<dbReference type="Proteomes" id="UP000037035">
    <property type="component" value="Unassembled WGS sequence"/>
</dbReference>
<dbReference type="EMBL" id="LAVV01015616">
    <property type="protein sequence ID" value="KNZ43742.1"/>
    <property type="molecule type" value="Genomic_DNA"/>
</dbReference>
<evidence type="ECO:0000313" key="2">
    <source>
        <dbReference type="Proteomes" id="UP000037035"/>
    </source>
</evidence>
<dbReference type="AlphaFoldDB" id="A0A0L6U5X1"/>
<accession>A0A0L6U5X1</accession>
<organism evidence="1 2">
    <name type="scientific">Puccinia sorghi</name>
    <dbReference type="NCBI Taxonomy" id="27349"/>
    <lineage>
        <taxon>Eukaryota</taxon>
        <taxon>Fungi</taxon>
        <taxon>Dikarya</taxon>
        <taxon>Basidiomycota</taxon>
        <taxon>Pucciniomycotina</taxon>
        <taxon>Pucciniomycetes</taxon>
        <taxon>Pucciniales</taxon>
        <taxon>Pucciniaceae</taxon>
        <taxon>Puccinia</taxon>
    </lineage>
</organism>